<sequence>MAAPRTTGTIVIRDEYGTTLELMSDLDQSEAGKLLELKKKALFLKFLEAHALPLHRSERLGSDSHACRYQALHLRVVYLIEPMLPEQTVDAYLWSHAASQADF</sequence>
<gene>
    <name evidence="1" type="ORF">PXEA_LOCUS28122</name>
</gene>
<dbReference type="AlphaFoldDB" id="A0A448XEG4"/>
<keyword evidence="2" id="KW-1185">Reference proteome</keyword>
<dbReference type="Proteomes" id="UP000784294">
    <property type="component" value="Unassembled WGS sequence"/>
</dbReference>
<dbReference type="EMBL" id="CAAALY010248148">
    <property type="protein sequence ID" value="VEL34682.1"/>
    <property type="molecule type" value="Genomic_DNA"/>
</dbReference>
<organism evidence="1 2">
    <name type="scientific">Protopolystoma xenopodis</name>
    <dbReference type="NCBI Taxonomy" id="117903"/>
    <lineage>
        <taxon>Eukaryota</taxon>
        <taxon>Metazoa</taxon>
        <taxon>Spiralia</taxon>
        <taxon>Lophotrochozoa</taxon>
        <taxon>Platyhelminthes</taxon>
        <taxon>Monogenea</taxon>
        <taxon>Polyopisthocotylea</taxon>
        <taxon>Polystomatidea</taxon>
        <taxon>Polystomatidae</taxon>
        <taxon>Protopolystoma</taxon>
    </lineage>
</organism>
<protein>
    <submittedName>
        <fullName evidence="1">Uncharacterized protein</fullName>
    </submittedName>
</protein>
<accession>A0A448XEG4</accession>
<proteinExistence type="predicted"/>
<evidence type="ECO:0000313" key="1">
    <source>
        <dbReference type="EMBL" id="VEL34682.1"/>
    </source>
</evidence>
<name>A0A448XEG4_9PLAT</name>
<reference evidence="1" key="1">
    <citation type="submission" date="2018-11" db="EMBL/GenBank/DDBJ databases">
        <authorList>
            <consortium name="Pathogen Informatics"/>
        </authorList>
    </citation>
    <scope>NUCLEOTIDE SEQUENCE</scope>
</reference>
<evidence type="ECO:0000313" key="2">
    <source>
        <dbReference type="Proteomes" id="UP000784294"/>
    </source>
</evidence>
<comment type="caution">
    <text evidence="1">The sequence shown here is derived from an EMBL/GenBank/DDBJ whole genome shotgun (WGS) entry which is preliminary data.</text>
</comment>